<name>K1S2Y4_MAGGI</name>
<dbReference type="SUPFAM" id="SSF57850">
    <property type="entry name" value="RING/U-box"/>
    <property type="match status" value="1"/>
</dbReference>
<dbReference type="PANTHER" id="PTHR45969">
    <property type="entry name" value="RING ZINC FINGER PROTEIN-RELATED"/>
    <property type="match status" value="1"/>
</dbReference>
<gene>
    <name evidence="5" type="ORF">CGI_10028473</name>
</gene>
<keyword evidence="2" id="KW-0863">Zinc-finger</keyword>
<dbReference type="HOGENOM" id="CLU_1148143_0_0_1"/>
<dbReference type="EMBL" id="JH816866">
    <property type="protein sequence ID" value="EKC41726.1"/>
    <property type="molecule type" value="Genomic_DNA"/>
</dbReference>
<dbReference type="AlphaFoldDB" id="K1S2Y4"/>
<evidence type="ECO:0000256" key="3">
    <source>
        <dbReference type="ARBA" id="ARBA00022833"/>
    </source>
</evidence>
<protein>
    <recommendedName>
        <fullName evidence="4">RING-type domain-containing protein</fullName>
    </recommendedName>
</protein>
<proteinExistence type="predicted"/>
<dbReference type="InParanoid" id="K1S2Y4"/>
<dbReference type="GO" id="GO:0016567">
    <property type="term" value="P:protein ubiquitination"/>
    <property type="evidence" value="ECO:0007669"/>
    <property type="project" value="TreeGrafter"/>
</dbReference>
<feature type="domain" description="RING-type" evidence="4">
    <location>
        <begin position="100"/>
        <end position="144"/>
    </location>
</feature>
<dbReference type="PROSITE" id="PS50089">
    <property type="entry name" value="ZF_RING_2"/>
    <property type="match status" value="1"/>
</dbReference>
<accession>K1S2Y4</accession>
<sequence>MALTKNRILWWIGIELLILIVFAIGVVVRVAGDDQSDLDIIVTFTVLGFCLLLLIVTVAIYLRSYENETSKKKKAFVNILDQRKLAMKLKPIHKNFASDCAICLLPKDSTSHNIVQISCSHNYHEKCIKECFQKMDSLQCPECRQNAKDHPLIATIEINAAEKLCVWKEVEGYTEIMDLVGNYHRDCIEECFKKTRDPRCPKCRRTPSDISSLTSQSCPTSLSAPVESSVKRGILMSMESIV</sequence>
<evidence type="ECO:0000313" key="5">
    <source>
        <dbReference type="EMBL" id="EKC41726.1"/>
    </source>
</evidence>
<dbReference type="InterPro" id="IPR013083">
    <property type="entry name" value="Znf_RING/FYVE/PHD"/>
</dbReference>
<organism evidence="5">
    <name type="scientific">Magallana gigas</name>
    <name type="common">Pacific oyster</name>
    <name type="synonym">Crassostrea gigas</name>
    <dbReference type="NCBI Taxonomy" id="29159"/>
    <lineage>
        <taxon>Eukaryota</taxon>
        <taxon>Metazoa</taxon>
        <taxon>Spiralia</taxon>
        <taxon>Lophotrochozoa</taxon>
        <taxon>Mollusca</taxon>
        <taxon>Bivalvia</taxon>
        <taxon>Autobranchia</taxon>
        <taxon>Pteriomorphia</taxon>
        <taxon>Ostreida</taxon>
        <taxon>Ostreoidea</taxon>
        <taxon>Ostreidae</taxon>
        <taxon>Magallana</taxon>
    </lineage>
</organism>
<keyword evidence="3" id="KW-0862">Zinc</keyword>
<evidence type="ECO:0000259" key="4">
    <source>
        <dbReference type="PROSITE" id="PS50089"/>
    </source>
</evidence>
<dbReference type="Gene3D" id="3.30.40.10">
    <property type="entry name" value="Zinc/RING finger domain, C3HC4 (zinc finger)"/>
    <property type="match status" value="1"/>
</dbReference>
<dbReference type="InterPro" id="IPR001841">
    <property type="entry name" value="Znf_RING"/>
</dbReference>
<dbReference type="GO" id="GO:0008270">
    <property type="term" value="F:zinc ion binding"/>
    <property type="evidence" value="ECO:0007669"/>
    <property type="project" value="UniProtKB-KW"/>
</dbReference>
<evidence type="ECO:0000256" key="1">
    <source>
        <dbReference type="ARBA" id="ARBA00022723"/>
    </source>
</evidence>
<dbReference type="PANTHER" id="PTHR45969:SF69">
    <property type="entry name" value="FINGER DOMAIN PROTEIN, PUTATIVE (AFU_ORTHOLOGUE AFUA_3G12190)-RELATED"/>
    <property type="match status" value="1"/>
</dbReference>
<evidence type="ECO:0000256" key="2">
    <source>
        <dbReference type="ARBA" id="ARBA00022771"/>
    </source>
</evidence>
<dbReference type="SMART" id="SM00184">
    <property type="entry name" value="RING"/>
    <property type="match status" value="1"/>
</dbReference>
<dbReference type="GO" id="GO:0061630">
    <property type="term" value="F:ubiquitin protein ligase activity"/>
    <property type="evidence" value="ECO:0007669"/>
    <property type="project" value="TreeGrafter"/>
</dbReference>
<reference evidence="5" key="1">
    <citation type="journal article" date="2012" name="Nature">
        <title>The oyster genome reveals stress adaptation and complexity of shell formation.</title>
        <authorList>
            <person name="Zhang G."/>
            <person name="Fang X."/>
            <person name="Guo X."/>
            <person name="Li L."/>
            <person name="Luo R."/>
            <person name="Xu F."/>
            <person name="Yang P."/>
            <person name="Zhang L."/>
            <person name="Wang X."/>
            <person name="Qi H."/>
            <person name="Xiong Z."/>
            <person name="Que H."/>
            <person name="Xie Y."/>
            <person name="Holland P.W."/>
            <person name="Paps J."/>
            <person name="Zhu Y."/>
            <person name="Wu F."/>
            <person name="Chen Y."/>
            <person name="Wang J."/>
            <person name="Peng C."/>
            <person name="Meng J."/>
            <person name="Yang L."/>
            <person name="Liu J."/>
            <person name="Wen B."/>
            <person name="Zhang N."/>
            <person name="Huang Z."/>
            <person name="Zhu Q."/>
            <person name="Feng Y."/>
            <person name="Mount A."/>
            <person name="Hedgecock D."/>
            <person name="Xu Z."/>
            <person name="Liu Y."/>
            <person name="Domazet-Loso T."/>
            <person name="Du Y."/>
            <person name="Sun X."/>
            <person name="Zhang S."/>
            <person name="Liu B."/>
            <person name="Cheng P."/>
            <person name="Jiang X."/>
            <person name="Li J."/>
            <person name="Fan D."/>
            <person name="Wang W."/>
            <person name="Fu W."/>
            <person name="Wang T."/>
            <person name="Wang B."/>
            <person name="Zhang J."/>
            <person name="Peng Z."/>
            <person name="Li Y."/>
            <person name="Li N."/>
            <person name="Wang J."/>
            <person name="Chen M."/>
            <person name="He Y."/>
            <person name="Tan F."/>
            <person name="Song X."/>
            <person name="Zheng Q."/>
            <person name="Huang R."/>
            <person name="Yang H."/>
            <person name="Du X."/>
            <person name="Chen L."/>
            <person name="Yang M."/>
            <person name="Gaffney P.M."/>
            <person name="Wang S."/>
            <person name="Luo L."/>
            <person name="She Z."/>
            <person name="Ming Y."/>
            <person name="Huang W."/>
            <person name="Zhang S."/>
            <person name="Huang B."/>
            <person name="Zhang Y."/>
            <person name="Qu T."/>
            <person name="Ni P."/>
            <person name="Miao G."/>
            <person name="Wang J."/>
            <person name="Wang Q."/>
            <person name="Steinberg C.E."/>
            <person name="Wang H."/>
            <person name="Li N."/>
            <person name="Qian L."/>
            <person name="Zhang G."/>
            <person name="Li Y."/>
            <person name="Yang H."/>
            <person name="Liu X."/>
            <person name="Wang J."/>
            <person name="Yin Y."/>
            <person name="Wang J."/>
        </authorList>
    </citation>
    <scope>NUCLEOTIDE SEQUENCE [LARGE SCALE GENOMIC DNA]</scope>
    <source>
        <strain evidence="5">05x7-T-G4-1.051#20</strain>
    </source>
</reference>
<dbReference type="Pfam" id="PF13639">
    <property type="entry name" value="zf-RING_2"/>
    <property type="match status" value="1"/>
</dbReference>
<keyword evidence="1" id="KW-0479">Metal-binding</keyword>